<accession>A0A1Y0T075</accession>
<evidence type="ECO:0000313" key="1">
    <source>
        <dbReference type="EMBL" id="ARV76888.1"/>
    </source>
</evidence>
<reference evidence="1 2" key="1">
    <citation type="submission" date="2017-05" db="EMBL/GenBank/DDBJ databases">
        <authorList>
            <person name="Song R."/>
            <person name="Chenine A.L."/>
            <person name="Ruprecht R.M."/>
        </authorList>
    </citation>
    <scope>NUCLEOTIDE SEQUENCE [LARGE SCALE GENOMIC DNA]</scope>
</reference>
<dbReference type="Proteomes" id="UP000225448">
    <property type="component" value="Segment"/>
</dbReference>
<organism evidence="1 2">
    <name type="scientific">Pseudomonas phage Phabio</name>
    <dbReference type="NCBI Taxonomy" id="2006668"/>
    <lineage>
        <taxon>Viruses</taxon>
        <taxon>Duplodnaviria</taxon>
        <taxon>Heunggongvirae</taxon>
        <taxon>Uroviricota</taxon>
        <taxon>Caudoviricetes</taxon>
        <taxon>Chimalliviridae</taxon>
        <taxon>Phabiovirus</taxon>
        <taxon>Phabiovirus phabio</taxon>
    </lineage>
</organism>
<sequence length="207" mass="23394">MKVEITPQHGKNPGININGPQITDIVWQIFNYSIGSNRYECPWYKARQEAGAFFQGGSGENTGWIFIELGQPAHGFKYLNMINRALAFVDDNGEPVKVRAIVDTDIKRKYIAGLTRFYECSVTYEKNVATFTPNDSAMITAMVEKNIEWGNTFTPATLPVGPSDLIFGLCEDLKWHADEYISDEYKRKQLINDLRSVADQLQLTLTA</sequence>
<evidence type="ECO:0000313" key="2">
    <source>
        <dbReference type="Proteomes" id="UP000225448"/>
    </source>
</evidence>
<name>A0A1Y0T075_9CAUD</name>
<proteinExistence type="predicted"/>
<gene>
    <name evidence="1" type="ORF">PHABIO_257</name>
</gene>
<protein>
    <submittedName>
        <fullName evidence="1">Uncharacterized protein</fullName>
    </submittedName>
</protein>
<dbReference type="EMBL" id="MF042360">
    <property type="protein sequence ID" value="ARV76888.1"/>
    <property type="molecule type" value="Genomic_DNA"/>
</dbReference>
<keyword evidence="2" id="KW-1185">Reference proteome</keyword>